<gene>
    <name evidence="3" type="ORF">FALBO_10622</name>
</gene>
<comment type="caution">
    <text evidence="3">The sequence shown here is derived from an EMBL/GenBank/DDBJ whole genome shotgun (WGS) entry which is preliminary data.</text>
</comment>
<evidence type="ECO:0000256" key="2">
    <source>
        <dbReference type="SAM" id="MobiDB-lite"/>
    </source>
</evidence>
<protein>
    <submittedName>
        <fullName evidence="3">Uncharacterized protein</fullName>
    </submittedName>
</protein>
<feature type="compositionally biased region" description="Polar residues" evidence="2">
    <location>
        <begin position="57"/>
        <end position="70"/>
    </location>
</feature>
<keyword evidence="1" id="KW-0175">Coiled coil</keyword>
<evidence type="ECO:0000313" key="4">
    <source>
        <dbReference type="Proteomes" id="UP000554235"/>
    </source>
</evidence>
<dbReference type="AlphaFoldDB" id="A0A8H4L7E1"/>
<reference evidence="3 4" key="1">
    <citation type="submission" date="2020-01" db="EMBL/GenBank/DDBJ databases">
        <title>Identification and distribution of gene clusters putatively required for synthesis of sphingolipid metabolism inhibitors in phylogenetically diverse species of the filamentous fungus Fusarium.</title>
        <authorList>
            <person name="Kim H.-S."/>
            <person name="Busman M."/>
            <person name="Brown D.W."/>
            <person name="Divon H."/>
            <person name="Uhlig S."/>
            <person name="Proctor R.H."/>
        </authorList>
    </citation>
    <scope>NUCLEOTIDE SEQUENCE [LARGE SCALE GENOMIC DNA]</scope>
    <source>
        <strain evidence="3 4">NRRL 20459</strain>
    </source>
</reference>
<feature type="coiled-coil region" evidence="1">
    <location>
        <begin position="325"/>
        <end position="352"/>
    </location>
</feature>
<proteinExistence type="predicted"/>
<sequence>MSNPTNRPATVAFIDNHLAEHHPAFAGSMVTFDPMAGQYVPNNQDVISTAPDGDLVASSNSAAGPLSANSFPPRPTWTDTAAMKFWESIFPEAIVKLAEEIEPNSKLNPAFDIRKKSDWDSVYDTLQAARARYQEQGGKVGWLRKVRRKIADNITPGAEVARIASAVTPNDPYSTPVLGTVQVLLDVSSTQTMCGECVGVDIVESKAIQTASRAREKILGGFDGLIPIFSDVELFLGTFPKDAGIRNASVDLTVTTLQAVEGAIGFFLSNELLRGGKALLSGADYEKKLIDSLGEINTKSKNLMEEATKSHIYEFHMFRGYNSIHDLLSEHLEKKDRELERARQENLYLRVENGILRATSPLPQIQSTPAPSQPAMGWYISQDTLRQLLGHDNIDLTDMEFVASKKEQLPEKQRVRTEQIINTQLFQSWMVSPYSAKLLIHWDTQPPKTIAGISPLSVFAMTITHLLRSKDRFISALWICGCHADATQPRAGIGGRAMVTSFINQLLRQHIFDTRPLQEDVDVASLQDGDIDELIKLLEWLVHRLPPEITVIFIADGVVLYERPEFEADALRVFSRLLMLSGDTSVSATIKVLFVSTPATDFIRGAFEKEDLIIAVDGLPQLAWAASQERVTRELGLD</sequence>
<dbReference type="PANTHER" id="PTHR40619">
    <property type="entry name" value="FUNGAL STAND N-TERMINAL GOODBYE DOMAIN-CONTAINING PROTEIN"/>
    <property type="match status" value="1"/>
</dbReference>
<dbReference type="Proteomes" id="UP000554235">
    <property type="component" value="Unassembled WGS sequence"/>
</dbReference>
<accession>A0A8H4L7E1</accession>
<evidence type="ECO:0000313" key="3">
    <source>
        <dbReference type="EMBL" id="KAF4462568.1"/>
    </source>
</evidence>
<keyword evidence="4" id="KW-1185">Reference proteome</keyword>
<dbReference type="OrthoDB" id="5419927at2759"/>
<dbReference type="PANTHER" id="PTHR40619:SF3">
    <property type="entry name" value="FUNGAL STAND N-TERMINAL GOODBYE DOMAIN-CONTAINING PROTEIN"/>
    <property type="match status" value="1"/>
</dbReference>
<dbReference type="EMBL" id="JAADYS010001515">
    <property type="protein sequence ID" value="KAF4462568.1"/>
    <property type="molecule type" value="Genomic_DNA"/>
</dbReference>
<feature type="region of interest" description="Disordered" evidence="2">
    <location>
        <begin position="50"/>
        <end position="73"/>
    </location>
</feature>
<organism evidence="3 4">
    <name type="scientific">Fusarium albosuccineum</name>
    <dbReference type="NCBI Taxonomy" id="1237068"/>
    <lineage>
        <taxon>Eukaryota</taxon>
        <taxon>Fungi</taxon>
        <taxon>Dikarya</taxon>
        <taxon>Ascomycota</taxon>
        <taxon>Pezizomycotina</taxon>
        <taxon>Sordariomycetes</taxon>
        <taxon>Hypocreomycetidae</taxon>
        <taxon>Hypocreales</taxon>
        <taxon>Nectriaceae</taxon>
        <taxon>Fusarium</taxon>
        <taxon>Fusarium decemcellulare species complex</taxon>
    </lineage>
</organism>
<evidence type="ECO:0000256" key="1">
    <source>
        <dbReference type="SAM" id="Coils"/>
    </source>
</evidence>
<name>A0A8H4L7E1_9HYPO</name>